<dbReference type="KEGG" id="dde:Dde_3250"/>
<dbReference type="PROSITE" id="PS51677">
    <property type="entry name" value="NODB"/>
    <property type="match status" value="1"/>
</dbReference>
<dbReference type="SUPFAM" id="SSF88713">
    <property type="entry name" value="Glycoside hydrolase/deacetylase"/>
    <property type="match status" value="1"/>
</dbReference>
<proteinExistence type="predicted"/>
<keyword evidence="4" id="KW-1185">Reference proteome</keyword>
<dbReference type="AlphaFoldDB" id="Q30WA2"/>
<sequence>MKIVMYHYIRKPDANFPYWRFLHVDDFRRQLDFFQKDGNIVTREQLEYALEHGDPLTDKDYLLTFDDGLRDHYQFVLPELQHRNVTGIFSCCAGSAMPVNVLDVHLVHALIGAYGGEAMLAHLKKTIGSAQIDLNSTRFRHAVYKLQPRNDETEFKRIVNYCLDRKARTFVLEKLRSNLLPEFNSDRCFYLQPAELKEMDAAGMIVGGHTVTHNLLARLCPAAQREEIGSNIDWLSAVLGRRILWFCFPYGGEISYNEYTLQILEEHGIRYCLSVDSRNVVVDDLEKPLTLPRYDCMEFPFGKSYQSLPHPRRASGL</sequence>
<dbReference type="EMBL" id="CP000112">
    <property type="protein sequence ID" value="ABB40044.1"/>
    <property type="molecule type" value="Genomic_DNA"/>
</dbReference>
<feature type="domain" description="NodB homology" evidence="2">
    <location>
        <begin position="59"/>
        <end position="317"/>
    </location>
</feature>
<dbReference type="Pfam" id="PF01522">
    <property type="entry name" value="Polysacc_deac_1"/>
    <property type="match status" value="1"/>
</dbReference>
<gene>
    <name evidence="3" type="ordered locus">Dde_3250</name>
</gene>
<dbReference type="HOGENOM" id="CLU_030024_6_1_7"/>
<evidence type="ECO:0000256" key="1">
    <source>
        <dbReference type="ARBA" id="ARBA00022729"/>
    </source>
</evidence>
<keyword evidence="1" id="KW-0732">Signal</keyword>
<dbReference type="CDD" id="cd10971">
    <property type="entry name" value="CE4_DAC_u2_5s"/>
    <property type="match status" value="1"/>
</dbReference>
<dbReference type="PANTHER" id="PTHR34216">
    <property type="match status" value="1"/>
</dbReference>
<evidence type="ECO:0000313" key="3">
    <source>
        <dbReference type="EMBL" id="ABB40044.1"/>
    </source>
</evidence>
<dbReference type="PANTHER" id="PTHR34216:SF7">
    <property type="entry name" value="POLY-BETA-1,6-N-ACETYL-D-GLUCOSAMINE N-DEACETYLASE"/>
    <property type="match status" value="1"/>
</dbReference>
<reference evidence="3 4" key="1">
    <citation type="journal article" date="2011" name="J. Bacteriol.">
        <title>Complete genome sequence and updated annotation of Desulfovibrio alaskensis G20.</title>
        <authorList>
            <person name="Hauser L.J."/>
            <person name="Land M.L."/>
            <person name="Brown S.D."/>
            <person name="Larimer F."/>
            <person name="Keller K.L."/>
            <person name="Rapp-Giles B.J."/>
            <person name="Price M.N."/>
            <person name="Lin M."/>
            <person name="Bruce D.C."/>
            <person name="Detter J.C."/>
            <person name="Tapia R."/>
            <person name="Han C.S."/>
            <person name="Goodwin L.A."/>
            <person name="Cheng J.F."/>
            <person name="Pitluck S."/>
            <person name="Copeland A."/>
            <person name="Lucas S."/>
            <person name="Nolan M."/>
            <person name="Lapidus A.L."/>
            <person name="Palumbo A.V."/>
            <person name="Wall J.D."/>
        </authorList>
    </citation>
    <scope>NUCLEOTIDE SEQUENCE [LARGE SCALE GENOMIC DNA]</scope>
    <source>
        <strain evidence="4">ATCC BAA 1058 / DSM 17464 / G20</strain>
    </source>
</reference>
<dbReference type="GO" id="GO:0016810">
    <property type="term" value="F:hydrolase activity, acting on carbon-nitrogen (but not peptide) bonds"/>
    <property type="evidence" value="ECO:0007669"/>
    <property type="project" value="InterPro"/>
</dbReference>
<name>Q30WA2_OLEA2</name>
<evidence type="ECO:0000313" key="4">
    <source>
        <dbReference type="Proteomes" id="UP000002710"/>
    </source>
</evidence>
<protein>
    <submittedName>
        <fullName evidence="3">Polysaccharide deacetylase</fullName>
    </submittedName>
</protein>
<dbReference type="GO" id="GO:0005975">
    <property type="term" value="P:carbohydrate metabolic process"/>
    <property type="evidence" value="ECO:0007669"/>
    <property type="project" value="InterPro"/>
</dbReference>
<organism evidence="3 4">
    <name type="scientific">Oleidesulfovibrio alaskensis (strain ATCC BAA-1058 / DSM 17464 / G20)</name>
    <name type="common">Desulfovibrio alaskensis</name>
    <dbReference type="NCBI Taxonomy" id="207559"/>
    <lineage>
        <taxon>Bacteria</taxon>
        <taxon>Pseudomonadati</taxon>
        <taxon>Thermodesulfobacteriota</taxon>
        <taxon>Desulfovibrionia</taxon>
        <taxon>Desulfovibrionales</taxon>
        <taxon>Desulfovibrionaceae</taxon>
        <taxon>Oleidesulfovibrio</taxon>
    </lineage>
</organism>
<dbReference type="STRING" id="207559.Dde_3250"/>
<dbReference type="Gene3D" id="3.20.20.370">
    <property type="entry name" value="Glycoside hydrolase/deacetylase"/>
    <property type="match status" value="1"/>
</dbReference>
<dbReference type="eggNOG" id="COG0726">
    <property type="taxonomic scope" value="Bacteria"/>
</dbReference>
<evidence type="ECO:0000259" key="2">
    <source>
        <dbReference type="PROSITE" id="PS51677"/>
    </source>
</evidence>
<dbReference type="Proteomes" id="UP000002710">
    <property type="component" value="Chromosome"/>
</dbReference>
<dbReference type="InterPro" id="IPR051398">
    <property type="entry name" value="Polysacch_Deacetylase"/>
</dbReference>
<dbReference type="DNASU" id="3758227"/>
<accession>Q30WA2</accession>
<dbReference type="InterPro" id="IPR011330">
    <property type="entry name" value="Glyco_hydro/deAcase_b/a-brl"/>
</dbReference>
<dbReference type="RefSeq" id="WP_011368993.1">
    <property type="nucleotide sequence ID" value="NC_007519.1"/>
</dbReference>
<dbReference type="InterPro" id="IPR002509">
    <property type="entry name" value="NODB_dom"/>
</dbReference>